<organism evidence="2 3">
    <name type="scientific">Microbacterium wangchenii</name>
    <dbReference type="NCBI Taxonomy" id="2541726"/>
    <lineage>
        <taxon>Bacteria</taxon>
        <taxon>Bacillati</taxon>
        <taxon>Actinomycetota</taxon>
        <taxon>Actinomycetes</taxon>
        <taxon>Micrococcales</taxon>
        <taxon>Microbacteriaceae</taxon>
        <taxon>Microbacterium</taxon>
    </lineage>
</organism>
<dbReference type="Proteomes" id="UP000295748">
    <property type="component" value="Chromosome"/>
</dbReference>
<name>A0ABX5SR41_9MICO</name>
<keyword evidence="3" id="KW-1185">Reference proteome</keyword>
<dbReference type="InterPro" id="IPR029063">
    <property type="entry name" value="SAM-dependent_MTases_sf"/>
</dbReference>
<sequence>MSLSPDQLDPHVWTESVARDYDRSSAAMYDPAVLDPTVRFLADQARGGRVAEFAIGTGRVALPLAAQGLDVAGIEFSQPMVDELRRKDGGANIPVAVGDMASATLRGEFALVYLVYNAITCLLSQSAQLQCVDNAARHLQPGGALVMEVFVPPLQGVLPGEAYKPFHISDDHLGIDEFDTVNQLLVSHHYSFSEGTASRFDSPHRYVWPSELDLMAHHAGLTLAERWADWDRTPFTADSRSHVSVWRKP</sequence>
<reference evidence="2 3" key="1">
    <citation type="submission" date="2019-03" db="EMBL/GenBank/DDBJ databases">
        <authorList>
            <person name="Dong K."/>
        </authorList>
    </citation>
    <scope>NUCLEOTIDE SEQUENCE [LARGE SCALE GENOMIC DNA]</scope>
    <source>
        <strain evidence="3">dk512</strain>
    </source>
</reference>
<protein>
    <submittedName>
        <fullName evidence="2">Class I SAM-dependent methyltransferase</fullName>
    </submittedName>
</protein>
<dbReference type="GO" id="GO:0032259">
    <property type="term" value="P:methylation"/>
    <property type="evidence" value="ECO:0007669"/>
    <property type="project" value="UniProtKB-KW"/>
</dbReference>
<dbReference type="InterPro" id="IPR041698">
    <property type="entry name" value="Methyltransf_25"/>
</dbReference>
<dbReference type="EMBL" id="CP038266">
    <property type="protein sequence ID" value="QBR87760.1"/>
    <property type="molecule type" value="Genomic_DNA"/>
</dbReference>
<feature type="domain" description="Methyltransferase" evidence="1">
    <location>
        <begin position="50"/>
        <end position="143"/>
    </location>
</feature>
<evidence type="ECO:0000313" key="2">
    <source>
        <dbReference type="EMBL" id="QBR87760.1"/>
    </source>
</evidence>
<dbReference type="RefSeq" id="WP_135063427.1">
    <property type="nucleotide sequence ID" value="NZ_CP038266.1"/>
</dbReference>
<dbReference type="Gene3D" id="3.40.50.150">
    <property type="entry name" value="Vaccinia Virus protein VP39"/>
    <property type="match status" value="1"/>
</dbReference>
<evidence type="ECO:0000259" key="1">
    <source>
        <dbReference type="Pfam" id="PF13649"/>
    </source>
</evidence>
<evidence type="ECO:0000313" key="3">
    <source>
        <dbReference type="Proteomes" id="UP000295748"/>
    </source>
</evidence>
<dbReference type="CDD" id="cd02440">
    <property type="entry name" value="AdoMet_MTases"/>
    <property type="match status" value="1"/>
</dbReference>
<dbReference type="GO" id="GO:0008168">
    <property type="term" value="F:methyltransferase activity"/>
    <property type="evidence" value="ECO:0007669"/>
    <property type="project" value="UniProtKB-KW"/>
</dbReference>
<gene>
    <name evidence="2" type="ORF">E4K62_03015</name>
</gene>
<accession>A0ABX5SR41</accession>
<keyword evidence="2" id="KW-0489">Methyltransferase</keyword>
<dbReference type="SUPFAM" id="SSF53335">
    <property type="entry name" value="S-adenosyl-L-methionine-dependent methyltransferases"/>
    <property type="match status" value="1"/>
</dbReference>
<keyword evidence="2" id="KW-0808">Transferase</keyword>
<dbReference type="Pfam" id="PF13649">
    <property type="entry name" value="Methyltransf_25"/>
    <property type="match status" value="1"/>
</dbReference>
<proteinExistence type="predicted"/>